<dbReference type="EMBL" id="ONZQ02000002">
    <property type="protein sequence ID" value="SPN98964.1"/>
    <property type="molecule type" value="Genomic_DNA"/>
</dbReference>
<feature type="compositionally biased region" description="Polar residues" evidence="1">
    <location>
        <begin position="54"/>
        <end position="63"/>
    </location>
</feature>
<organism evidence="2 3">
    <name type="scientific">Cephalotrichum gorgonifer</name>
    <dbReference type="NCBI Taxonomy" id="2041049"/>
    <lineage>
        <taxon>Eukaryota</taxon>
        <taxon>Fungi</taxon>
        <taxon>Dikarya</taxon>
        <taxon>Ascomycota</taxon>
        <taxon>Pezizomycotina</taxon>
        <taxon>Sordariomycetes</taxon>
        <taxon>Hypocreomycetidae</taxon>
        <taxon>Microascales</taxon>
        <taxon>Microascaceae</taxon>
        <taxon>Cephalotrichum</taxon>
    </lineage>
</organism>
<protein>
    <submittedName>
        <fullName evidence="2">Uncharacterized protein</fullName>
    </submittedName>
</protein>
<dbReference type="PANTHER" id="PTHR41800:SF1">
    <property type="entry name" value="EXPRESSED PROTEIN"/>
    <property type="match status" value="1"/>
</dbReference>
<feature type="compositionally biased region" description="Basic and acidic residues" evidence="1">
    <location>
        <begin position="85"/>
        <end position="102"/>
    </location>
</feature>
<proteinExistence type="predicted"/>
<name>A0AAE8MUE4_9PEZI</name>
<comment type="caution">
    <text evidence="2">The sequence shown here is derived from an EMBL/GenBank/DDBJ whole genome shotgun (WGS) entry which is preliminary data.</text>
</comment>
<dbReference type="Proteomes" id="UP001187682">
    <property type="component" value="Unassembled WGS sequence"/>
</dbReference>
<reference evidence="2" key="1">
    <citation type="submission" date="2018-03" db="EMBL/GenBank/DDBJ databases">
        <authorList>
            <person name="Guldener U."/>
        </authorList>
    </citation>
    <scope>NUCLEOTIDE SEQUENCE</scope>
</reference>
<feature type="region of interest" description="Disordered" evidence="1">
    <location>
        <begin position="43"/>
        <end position="115"/>
    </location>
</feature>
<gene>
    <name evidence="2" type="ORF">DNG_02003</name>
</gene>
<dbReference type="AlphaFoldDB" id="A0AAE8MUE4"/>
<evidence type="ECO:0000313" key="2">
    <source>
        <dbReference type="EMBL" id="SPN98964.1"/>
    </source>
</evidence>
<dbReference type="Pfam" id="PF15932">
    <property type="entry name" value="DUF4748"/>
    <property type="match status" value="1"/>
</dbReference>
<sequence length="115" mass="12769">MNTARSFWLGWGSLSGGGAYYFAKKSINADRAANIEQVRRKKAMQEELVRSEALANSNGTNEPPRTDAVASPSQESSQDPAPTRHAPENESQRVYEKSKYEASKPYVSRKGDRFA</sequence>
<evidence type="ECO:0000256" key="1">
    <source>
        <dbReference type="SAM" id="MobiDB-lite"/>
    </source>
</evidence>
<feature type="compositionally biased region" description="Polar residues" evidence="1">
    <location>
        <begin position="71"/>
        <end position="80"/>
    </location>
</feature>
<dbReference type="InterPro" id="IPR031833">
    <property type="entry name" value="DUF4748"/>
</dbReference>
<evidence type="ECO:0000313" key="3">
    <source>
        <dbReference type="Proteomes" id="UP001187682"/>
    </source>
</evidence>
<keyword evidence="3" id="KW-1185">Reference proteome</keyword>
<dbReference type="PANTHER" id="PTHR41800">
    <property type="entry name" value="EXPRESSED PROTEIN"/>
    <property type="match status" value="1"/>
</dbReference>
<accession>A0AAE8MUE4</accession>